<dbReference type="PANTHER" id="PTHR47182">
    <property type="entry name" value="CELL WALL ALPHA-1,3-GLUCAN SYNTHASE AGS1-RELATED"/>
    <property type="match status" value="1"/>
</dbReference>
<feature type="chain" id="PRO_5043519887" description="Glycosyl hydrolase family 13 catalytic domain-containing protein" evidence="7">
    <location>
        <begin position="25"/>
        <end position="1752"/>
    </location>
</feature>
<keyword evidence="2" id="KW-0328">Glycosyltransferase</keyword>
<evidence type="ECO:0000313" key="9">
    <source>
        <dbReference type="EMBL" id="KAK9845225.1"/>
    </source>
</evidence>
<dbReference type="InterPro" id="IPR013534">
    <property type="entry name" value="Starch_synth_cat_dom"/>
</dbReference>
<dbReference type="Gene3D" id="3.40.50.2000">
    <property type="entry name" value="Glycogen Phosphorylase B"/>
    <property type="match status" value="2"/>
</dbReference>
<feature type="signal peptide" evidence="7">
    <location>
        <begin position="1"/>
        <end position="24"/>
    </location>
</feature>
<feature type="transmembrane region" description="Helical" evidence="6">
    <location>
        <begin position="1451"/>
        <end position="1468"/>
    </location>
</feature>
<feature type="transmembrane region" description="Helical" evidence="6">
    <location>
        <begin position="1383"/>
        <end position="1403"/>
    </location>
</feature>
<dbReference type="GO" id="GO:0047657">
    <property type="term" value="F:alpha-1,3-glucan synthase activity"/>
    <property type="evidence" value="ECO:0007669"/>
    <property type="project" value="UniProtKB-EC"/>
</dbReference>
<feature type="transmembrane region" description="Helical" evidence="6">
    <location>
        <begin position="1670"/>
        <end position="1689"/>
    </location>
</feature>
<proteinExistence type="predicted"/>
<keyword evidence="6" id="KW-0472">Membrane</keyword>
<dbReference type="PANTHER" id="PTHR47182:SF2">
    <property type="entry name" value="CELL WALL ALPHA-1,3-GLUCAN SYNTHASE AGS1"/>
    <property type="match status" value="1"/>
</dbReference>
<evidence type="ECO:0000256" key="1">
    <source>
        <dbReference type="ARBA" id="ARBA00004727"/>
    </source>
</evidence>
<dbReference type="InterPro" id="IPR006047">
    <property type="entry name" value="GH13_cat_dom"/>
</dbReference>
<keyword evidence="10" id="KW-1185">Reference proteome</keyword>
<feature type="transmembrane region" description="Helical" evidence="6">
    <location>
        <begin position="1312"/>
        <end position="1334"/>
    </location>
</feature>
<keyword evidence="6" id="KW-1133">Transmembrane helix</keyword>
<feature type="transmembrane region" description="Helical" evidence="6">
    <location>
        <begin position="1632"/>
        <end position="1649"/>
    </location>
</feature>
<accession>A0AAW1SHC4</accession>
<protein>
    <recommendedName>
        <fullName evidence="8">Glycosyl hydrolase family 13 catalytic domain-containing protein</fullName>
    </recommendedName>
</protein>
<dbReference type="InterPro" id="IPR017853">
    <property type="entry name" value="GH"/>
</dbReference>
<feature type="transmembrane region" description="Helical" evidence="6">
    <location>
        <begin position="1600"/>
        <end position="1620"/>
    </location>
</feature>
<feature type="transmembrane region" description="Helical" evidence="6">
    <location>
        <begin position="1720"/>
        <end position="1743"/>
    </location>
</feature>
<evidence type="ECO:0000256" key="4">
    <source>
        <dbReference type="ARBA" id="ARBA00022922"/>
    </source>
</evidence>
<feature type="transmembrane region" description="Helical" evidence="6">
    <location>
        <begin position="583"/>
        <end position="603"/>
    </location>
</feature>
<evidence type="ECO:0000256" key="2">
    <source>
        <dbReference type="ARBA" id="ARBA00022676"/>
    </source>
</evidence>
<gene>
    <name evidence="9" type="ORF">WJX81_000502</name>
</gene>
<dbReference type="InterPro" id="IPR058655">
    <property type="entry name" value="Mok11-14/Ags1-like"/>
</dbReference>
<dbReference type="Pfam" id="PF08323">
    <property type="entry name" value="Glyco_transf_5"/>
    <property type="match status" value="1"/>
</dbReference>
<dbReference type="SUPFAM" id="SSF53756">
    <property type="entry name" value="UDP-Glycosyltransferase/glycogen phosphorylase"/>
    <property type="match status" value="1"/>
</dbReference>
<evidence type="ECO:0000256" key="5">
    <source>
        <dbReference type="SAM" id="MobiDB-lite"/>
    </source>
</evidence>
<reference evidence="9 10" key="1">
    <citation type="journal article" date="2024" name="Nat. Commun.">
        <title>Phylogenomics reveals the evolutionary origins of lichenization in chlorophyte algae.</title>
        <authorList>
            <person name="Puginier C."/>
            <person name="Libourel C."/>
            <person name="Otte J."/>
            <person name="Skaloud P."/>
            <person name="Haon M."/>
            <person name="Grisel S."/>
            <person name="Petersen M."/>
            <person name="Berrin J.G."/>
            <person name="Delaux P.M."/>
            <person name="Dal Grande F."/>
            <person name="Keller J."/>
        </authorList>
    </citation>
    <scope>NUCLEOTIDE SEQUENCE [LARGE SCALE GENOMIC DNA]</scope>
    <source>
        <strain evidence="9 10">SAG 245.80</strain>
    </source>
</reference>
<evidence type="ECO:0000256" key="6">
    <source>
        <dbReference type="SAM" id="Phobius"/>
    </source>
</evidence>
<dbReference type="EMBL" id="JALJOU010000003">
    <property type="protein sequence ID" value="KAK9845225.1"/>
    <property type="molecule type" value="Genomic_DNA"/>
</dbReference>
<dbReference type="Proteomes" id="UP001445335">
    <property type="component" value="Unassembled WGS sequence"/>
</dbReference>
<dbReference type="SUPFAM" id="SSF51445">
    <property type="entry name" value="(Trans)glycosidases"/>
    <property type="match status" value="1"/>
</dbReference>
<feature type="transmembrane region" description="Helical" evidence="6">
    <location>
        <begin position="1566"/>
        <end position="1588"/>
    </location>
</feature>
<sequence length="1752" mass="191331">MCWTSRQQLLACLLLAAGPLLGTAGDRGGQHFIQGTAEGWRKRAIYQVLTDRLDAPKLQYAEGGDATACNVSKLSYCGGTFASVEARLDYIRGMNFGAVWISPTVVNAPGGYHGYWPVDLYSTNSNFGTMKDLQRLLGTAYSQGLWVMADVVLNHVGYGDILHGYNPFYKDEHFHNCSILKAEGVGCSDTCSIPSVPILSPGASGPNQADASEASWRVQWDCQLAGLRDLDQSAPGVRAESLHWLDWYQAQFGFQGMRIDAMGHVNASFWPDAIASSRVFALGEVWHNALVSEVARYAGAIRHTAGGPAPAAAAATSLSAAGSSPSQPYSFMDMTMAFALRNVFGMEQGPQFQSCRQISSVIAQYRSVSIDQGILGRFIDNHDITRFQTLLVDNGLPNSRLTSALAFIMLAEGIPIVYYGTEARLEGKAEYDGNRQVLSQTRDLNEVAKDSNGVYLYIKKLNWYRFKQELWSASFVELSFQQQDAATLNSTFAFKRTSGDDVYLVVVLCNDAARRTVTLPGLQPGRDLCDIELLSCFKVTDAGVLSITLEGNGAPVVLVDPAFLRSNEFFSRPKEGAWKGNSFLSVGGMFLSLAGAVVSGFLIRSAWLRIRVVSFFRRVSQHVRKLSSVGAAPYCDSDPEQGGEGGPLSKAGPGRASPGLATVLENKDGSSGRGLPVKLRSVRVGSGELRRSPGTSSVCFKPPSMTSALINGSPFLSPAGNDISPFGGDGQAVGPEWMRPLRMRSIGPPRTSTNAVGIPSLDQFKRGFKVLPDMVLHVTLEYTVPHMGFTTALTYGGLGKMVDVFIRCSTVPIAVVAPMYAPFYDSIARERLPETDPLLSFSVRVGGESEWVDVFMTTDADHSENVRCYMFLLQSRIFRDRTRGSIYQHLSEEEQLTFLSVFNQSASIVINTFRFQSVQFHDYHGVLSLMYLSEAAKPSVMYVAHNADYNGAWALGSPGRERYLYSMFNLPINRDTRMSLEHQGNFDMLRSLTRHLQLRQGGMGVVGVSPRYAERAAHKFSQFWRLPKNVVKGVLNGVDDKPEGFDGITDALLAAKAQAKAQLQASCHLLVGQQYQLFVFLGRLTHQKGGDLVAAAAKVVLAANDLVQFAVGGPIGDSWGAEARELLKEVAAAHPGRVWNGAGQYVSGAAKDRLVLAADFCLCPSRFEPCGLVDIEFGWQGALMVGHNCGGLGKMPGFYFRAELDNIQDMAHRLELAIYEALEASPSQRRAMVVDAINKDFSPQLMVGCYNQIWREIHSAVKAAKAKESEGRRMSDDEAAFYKEDWLVDNKPFDAAAPPPPQARWYTNLSTALLILMQVIMQIPSIYTMIFYLQTSQPTGLISFSDQPVRLGMTGFYIYFTLYAAGAILWQAIAFFMSPRSYIRLACLTFLASVLAAYWAVFVPWWTQYGYLLTSVCAAAWAPLIGFILLERKNRFSVSQWGPALMGFTDATRYLVLFLAFLALYLGIAKTQEGDFTIDARVYQGGAMALLVLATWLLMWFSDVCGSGLLSAHYTHFRLRLRSQLGLLLLHRRAWLAVTAMVALDSFCISFNTSYVYQMPDGQTLLFKYVCLMFATGAVAMAAVAALLSVRLGQVRSLGIMRGLALLPGLLAVQAALLTYGRARWPDPAHNVLVVAAVVPAMGVVRMHITGLLQLHTLPSRETLSLAQSAQIFAGSVCIALGGLVGFAVNSGCGRGCSPVGFPAGPAGFTLSGGCRGCGWPFVLLVSVFEALRLALGVLMLWLHKHENIAVP</sequence>
<organism evidence="9 10">
    <name type="scientific">Elliptochloris bilobata</name>
    <dbReference type="NCBI Taxonomy" id="381761"/>
    <lineage>
        <taxon>Eukaryota</taxon>
        <taxon>Viridiplantae</taxon>
        <taxon>Chlorophyta</taxon>
        <taxon>core chlorophytes</taxon>
        <taxon>Trebouxiophyceae</taxon>
        <taxon>Trebouxiophyceae incertae sedis</taxon>
        <taxon>Elliptochloris clade</taxon>
        <taxon>Elliptochloris</taxon>
    </lineage>
</organism>
<feature type="transmembrane region" description="Helical" evidence="6">
    <location>
        <begin position="1409"/>
        <end position="1430"/>
    </location>
</feature>
<dbReference type="Gene3D" id="3.20.20.80">
    <property type="entry name" value="Glycosidases"/>
    <property type="match status" value="1"/>
</dbReference>
<evidence type="ECO:0000259" key="8">
    <source>
        <dbReference type="SMART" id="SM00642"/>
    </source>
</evidence>
<evidence type="ECO:0000313" key="10">
    <source>
        <dbReference type="Proteomes" id="UP001445335"/>
    </source>
</evidence>
<dbReference type="SMART" id="SM00642">
    <property type="entry name" value="Aamy"/>
    <property type="match status" value="1"/>
</dbReference>
<feature type="domain" description="Glycosyl hydrolase family 13 catalytic" evidence="8">
    <location>
        <begin position="47"/>
        <end position="465"/>
    </location>
</feature>
<comment type="pathway">
    <text evidence="1">Glycan biosynthesis; starch biosynthesis.</text>
</comment>
<keyword evidence="4" id="KW-0750">Starch biosynthesis</keyword>
<comment type="caution">
    <text evidence="9">The sequence shown here is derived from an EMBL/GenBank/DDBJ whole genome shotgun (WGS) entry which is preliminary data.</text>
</comment>
<keyword evidence="6" id="KW-0812">Transmembrane</keyword>
<keyword evidence="3" id="KW-0808">Transferase</keyword>
<keyword evidence="7" id="KW-0732">Signal</keyword>
<feature type="transmembrane region" description="Helical" evidence="6">
    <location>
        <begin position="1488"/>
        <end position="1513"/>
    </location>
</feature>
<dbReference type="Pfam" id="PF00128">
    <property type="entry name" value="Alpha-amylase"/>
    <property type="match status" value="1"/>
</dbReference>
<evidence type="ECO:0000256" key="3">
    <source>
        <dbReference type="ARBA" id="ARBA00022679"/>
    </source>
</evidence>
<name>A0AAW1SHC4_9CHLO</name>
<feature type="region of interest" description="Disordered" evidence="5">
    <location>
        <begin position="634"/>
        <end position="676"/>
    </location>
</feature>
<feature type="transmembrane region" description="Helical" evidence="6">
    <location>
        <begin position="1354"/>
        <end position="1376"/>
    </location>
</feature>
<evidence type="ECO:0000256" key="7">
    <source>
        <dbReference type="SAM" id="SignalP"/>
    </source>
</evidence>
<dbReference type="GO" id="GO:0019252">
    <property type="term" value="P:starch biosynthetic process"/>
    <property type="evidence" value="ECO:0007669"/>
    <property type="project" value="UniProtKB-KW"/>
</dbReference>